<gene>
    <name evidence="2" type="ORF">ACFSB2_04270</name>
</gene>
<organism evidence="2 3">
    <name type="scientific">Alicyclobacillus fodiniaquatilis</name>
    <dbReference type="NCBI Taxonomy" id="1661150"/>
    <lineage>
        <taxon>Bacteria</taxon>
        <taxon>Bacillati</taxon>
        <taxon>Bacillota</taxon>
        <taxon>Bacilli</taxon>
        <taxon>Bacillales</taxon>
        <taxon>Alicyclobacillaceae</taxon>
        <taxon>Alicyclobacillus</taxon>
    </lineage>
</organism>
<dbReference type="Proteomes" id="UP001597079">
    <property type="component" value="Unassembled WGS sequence"/>
</dbReference>
<dbReference type="RefSeq" id="WP_377941519.1">
    <property type="nucleotide sequence ID" value="NZ_JBHUCX010000013.1"/>
</dbReference>
<name>A0ABW4JE13_9BACL</name>
<evidence type="ECO:0000313" key="2">
    <source>
        <dbReference type="EMBL" id="MFD1673923.1"/>
    </source>
</evidence>
<keyword evidence="1" id="KW-0732">Signal</keyword>
<dbReference type="EMBL" id="JBHUCX010000013">
    <property type="protein sequence ID" value="MFD1673923.1"/>
    <property type="molecule type" value="Genomic_DNA"/>
</dbReference>
<reference evidence="3" key="1">
    <citation type="journal article" date="2019" name="Int. J. Syst. Evol. Microbiol.">
        <title>The Global Catalogue of Microorganisms (GCM) 10K type strain sequencing project: providing services to taxonomists for standard genome sequencing and annotation.</title>
        <authorList>
            <consortium name="The Broad Institute Genomics Platform"/>
            <consortium name="The Broad Institute Genome Sequencing Center for Infectious Disease"/>
            <person name="Wu L."/>
            <person name="Ma J."/>
        </authorList>
    </citation>
    <scope>NUCLEOTIDE SEQUENCE [LARGE SCALE GENOMIC DNA]</scope>
    <source>
        <strain evidence="3">CGMCC 1.12286</strain>
    </source>
</reference>
<accession>A0ABW4JE13</accession>
<protein>
    <submittedName>
        <fullName evidence="2">Uncharacterized protein</fullName>
    </submittedName>
</protein>
<keyword evidence="3" id="KW-1185">Reference proteome</keyword>
<proteinExistence type="predicted"/>
<sequence length="45" mass="4625">MGKRALCSTVVSILLVLIAPSSVYAAMNDPTPDVASPTVVVTVTH</sequence>
<feature type="chain" id="PRO_5045811747" evidence="1">
    <location>
        <begin position="26"/>
        <end position="45"/>
    </location>
</feature>
<feature type="signal peptide" evidence="1">
    <location>
        <begin position="1"/>
        <end position="25"/>
    </location>
</feature>
<evidence type="ECO:0000256" key="1">
    <source>
        <dbReference type="SAM" id="SignalP"/>
    </source>
</evidence>
<evidence type="ECO:0000313" key="3">
    <source>
        <dbReference type="Proteomes" id="UP001597079"/>
    </source>
</evidence>
<comment type="caution">
    <text evidence="2">The sequence shown here is derived from an EMBL/GenBank/DDBJ whole genome shotgun (WGS) entry which is preliminary data.</text>
</comment>